<dbReference type="EMBL" id="JAKROA010000005">
    <property type="protein sequence ID" value="KAL5106748.1"/>
    <property type="molecule type" value="Genomic_DNA"/>
</dbReference>
<dbReference type="PANTHER" id="PTHR10889">
    <property type="entry name" value="DEOXYRIBOSE-PHOSPHATE ALDOLASE"/>
    <property type="match status" value="1"/>
</dbReference>
<keyword evidence="10" id="KW-1185">Reference proteome</keyword>
<keyword evidence="4" id="KW-0456">Lyase</keyword>
<dbReference type="CDD" id="cd00959">
    <property type="entry name" value="DeoC"/>
    <property type="match status" value="1"/>
</dbReference>
<evidence type="ECO:0000313" key="9">
    <source>
        <dbReference type="EMBL" id="KAL5106748.1"/>
    </source>
</evidence>
<accession>A0ABR4QBN2</accession>
<dbReference type="EC" id="4.1.2.4" evidence="3"/>
<reference evidence="9 10" key="1">
    <citation type="journal article" date="2022" name="Front. Cell. Infect. Microbiol.">
        <title>The Genomes of Two Strains of Taenia crassiceps the Animal Model for the Study of Human Cysticercosis.</title>
        <authorList>
            <person name="Bobes R.J."/>
            <person name="Estrada K."/>
            <person name="Rios-Valencia D.G."/>
            <person name="Calderon-Gallegos A."/>
            <person name="de la Torre P."/>
            <person name="Carrero J.C."/>
            <person name="Sanchez-Flores A."/>
            <person name="Laclette J.P."/>
        </authorList>
    </citation>
    <scope>NUCLEOTIDE SEQUENCE [LARGE SCALE GENOMIC DNA]</scope>
    <source>
        <strain evidence="9">WFUcys</strain>
    </source>
</reference>
<dbReference type="NCBIfam" id="TIGR00126">
    <property type="entry name" value="deoC"/>
    <property type="match status" value="1"/>
</dbReference>
<evidence type="ECO:0000313" key="10">
    <source>
        <dbReference type="Proteomes" id="UP001651158"/>
    </source>
</evidence>
<dbReference type="SUPFAM" id="SSF51569">
    <property type="entry name" value="Aldolase"/>
    <property type="match status" value="1"/>
</dbReference>
<evidence type="ECO:0000256" key="8">
    <source>
        <dbReference type="ARBA" id="ARBA00048791"/>
    </source>
</evidence>
<comment type="caution">
    <text evidence="9">The sequence shown here is derived from an EMBL/GenBank/DDBJ whole genome shotgun (WGS) entry which is preliminary data.</text>
</comment>
<evidence type="ECO:0000256" key="3">
    <source>
        <dbReference type="ARBA" id="ARBA00012515"/>
    </source>
</evidence>
<evidence type="ECO:0000256" key="5">
    <source>
        <dbReference type="ARBA" id="ARBA00023270"/>
    </source>
</evidence>
<comment type="similarity">
    <text evidence="2">Belongs to the DeoC/FbaB aldolase family. DeoC type 2 subfamily.</text>
</comment>
<dbReference type="SMART" id="SM01133">
    <property type="entry name" value="DeoC"/>
    <property type="match status" value="1"/>
</dbReference>
<comment type="pathway">
    <text evidence="1">Carbohydrate degradation; 2-deoxy-D-ribose 1-phosphate degradation; D-glyceraldehyde 3-phosphate and acetaldehyde from 2-deoxy-alpha-D-ribose 1-phosphate: step 2/2.</text>
</comment>
<evidence type="ECO:0000256" key="6">
    <source>
        <dbReference type="ARBA" id="ARBA00031814"/>
    </source>
</evidence>
<name>A0ABR4QBN2_9CEST</name>
<organism evidence="9 10">
    <name type="scientific">Taenia crassiceps</name>
    <dbReference type="NCBI Taxonomy" id="6207"/>
    <lineage>
        <taxon>Eukaryota</taxon>
        <taxon>Metazoa</taxon>
        <taxon>Spiralia</taxon>
        <taxon>Lophotrochozoa</taxon>
        <taxon>Platyhelminthes</taxon>
        <taxon>Cestoda</taxon>
        <taxon>Eucestoda</taxon>
        <taxon>Cyclophyllidea</taxon>
        <taxon>Taeniidae</taxon>
        <taxon>Taenia</taxon>
    </lineage>
</organism>
<sequence>MKSNVISAFDHDLLHSSVVDASNISNLAKDLSAIRLEGDPEWLLRTVGFIDLTTLSGDDTSANVHRLCAKAKRPLSTPILGQLSERYGVKTASDYLKRIGAPYIPIAAVATGFPSGQYSLKSRLEEIRYAIDSGASEIDIVINRTLALEGRWRDLYDEICAMRMACGNRIHLKTILAVGELGSYANVYAASMACMLAGADFIKTSTGKESTVNATLPISVVMCRAIADFQDTYGVKVGYKPAGGLRTWRDALEFTALVHSILGPNWVNREYFRIGASSLLGGIESRIYSLLHNTAPHSGDLAFM</sequence>
<comment type="catalytic activity">
    <reaction evidence="8">
        <text>2-deoxy-D-ribose 5-phosphate = D-glyceraldehyde 3-phosphate + acetaldehyde</text>
        <dbReference type="Rhea" id="RHEA:12821"/>
        <dbReference type="ChEBI" id="CHEBI:15343"/>
        <dbReference type="ChEBI" id="CHEBI:59776"/>
        <dbReference type="ChEBI" id="CHEBI:62877"/>
        <dbReference type="EC" id="4.1.2.4"/>
    </reaction>
</comment>
<dbReference type="InterPro" id="IPR002915">
    <property type="entry name" value="DeoC/FbaB/LacD_aldolase"/>
</dbReference>
<evidence type="ECO:0000256" key="7">
    <source>
        <dbReference type="ARBA" id="ARBA00032755"/>
    </source>
</evidence>
<proteinExistence type="inferred from homology"/>
<evidence type="ECO:0000256" key="2">
    <source>
        <dbReference type="ARBA" id="ARBA00009473"/>
    </source>
</evidence>
<dbReference type="InterPro" id="IPR011343">
    <property type="entry name" value="DeoC"/>
</dbReference>
<gene>
    <name evidence="9" type="ORF">TcWFU_003937</name>
</gene>
<dbReference type="Pfam" id="PF01791">
    <property type="entry name" value="DeoC"/>
    <property type="match status" value="1"/>
</dbReference>
<dbReference type="PANTHER" id="PTHR10889:SF3">
    <property type="entry name" value="DEOXYRIBOSE-PHOSPHATE ALDOLASE"/>
    <property type="match status" value="1"/>
</dbReference>
<dbReference type="Proteomes" id="UP001651158">
    <property type="component" value="Unassembled WGS sequence"/>
</dbReference>
<keyword evidence="5" id="KW-0704">Schiff base</keyword>
<dbReference type="InterPro" id="IPR013785">
    <property type="entry name" value="Aldolase_TIM"/>
</dbReference>
<dbReference type="Gene3D" id="3.20.20.70">
    <property type="entry name" value="Aldolase class I"/>
    <property type="match status" value="1"/>
</dbReference>
<evidence type="ECO:0000256" key="4">
    <source>
        <dbReference type="ARBA" id="ARBA00023239"/>
    </source>
</evidence>
<dbReference type="PIRSF" id="PIRSF001357">
    <property type="entry name" value="DeoC"/>
    <property type="match status" value="1"/>
</dbReference>
<protein>
    <recommendedName>
        <fullName evidence="3">deoxyribose-phosphate aldolase</fullName>
        <ecNumber evidence="3">4.1.2.4</ecNumber>
    </recommendedName>
    <alternativeName>
        <fullName evidence="7">2-deoxy-D-ribose 5-phosphate aldolase</fullName>
    </alternativeName>
    <alternativeName>
        <fullName evidence="6">Phosphodeoxyriboaldolase</fullName>
    </alternativeName>
</protein>
<evidence type="ECO:0000256" key="1">
    <source>
        <dbReference type="ARBA" id="ARBA00004816"/>
    </source>
</evidence>